<dbReference type="RefSeq" id="WP_247345349.1">
    <property type="nucleotide sequence ID" value="NZ_CP095550.1"/>
</dbReference>
<organism evidence="1 2">
    <name type="scientific">Metabacillus endolithicus</name>
    <dbReference type="NCBI Taxonomy" id="1535204"/>
    <lineage>
        <taxon>Bacteria</taxon>
        <taxon>Bacillati</taxon>
        <taxon>Bacillota</taxon>
        <taxon>Bacilli</taxon>
        <taxon>Bacillales</taxon>
        <taxon>Bacillaceae</taxon>
        <taxon>Metabacillus</taxon>
    </lineage>
</organism>
<sequence>MSENHSHDKVPYIQNPIDQPGYVHHQPAAHSPIYPITGIPQPTNYSTNLDPVFVQHISRHQGQKIALVTTAGRVEGEVAGVAVDHVQINLDDRALHIRLSQVIWFEGPLASYRENNE</sequence>
<proteinExistence type="predicted"/>
<name>A0ABW5C3F6_9BACI</name>
<gene>
    <name evidence="1" type="ORF">ACFSKK_18975</name>
</gene>
<accession>A0ABW5C3F6</accession>
<comment type="caution">
    <text evidence="1">The sequence shown here is derived from an EMBL/GenBank/DDBJ whole genome shotgun (WGS) entry which is preliminary data.</text>
</comment>
<dbReference type="Proteomes" id="UP001597318">
    <property type="component" value="Unassembled WGS sequence"/>
</dbReference>
<dbReference type="EMBL" id="JBHUIK010000005">
    <property type="protein sequence ID" value="MFD2215770.1"/>
    <property type="molecule type" value="Genomic_DNA"/>
</dbReference>
<evidence type="ECO:0000313" key="2">
    <source>
        <dbReference type="Proteomes" id="UP001597318"/>
    </source>
</evidence>
<protein>
    <submittedName>
        <fullName evidence="1">DUF2642 domain-containing protein</fullName>
    </submittedName>
</protein>
<reference evidence="2" key="1">
    <citation type="journal article" date="2019" name="Int. J. Syst. Evol. Microbiol.">
        <title>The Global Catalogue of Microorganisms (GCM) 10K type strain sequencing project: providing services to taxonomists for standard genome sequencing and annotation.</title>
        <authorList>
            <consortium name="The Broad Institute Genomics Platform"/>
            <consortium name="The Broad Institute Genome Sequencing Center for Infectious Disease"/>
            <person name="Wu L."/>
            <person name="Ma J."/>
        </authorList>
    </citation>
    <scope>NUCLEOTIDE SEQUENCE [LARGE SCALE GENOMIC DNA]</scope>
    <source>
        <strain evidence="2">CGMCC 1.15474</strain>
    </source>
</reference>
<dbReference type="Pfam" id="PF10842">
    <property type="entry name" value="DUF2642"/>
    <property type="match status" value="1"/>
</dbReference>
<dbReference type="InterPro" id="IPR020139">
    <property type="entry name" value="DUF2642"/>
</dbReference>
<keyword evidence="2" id="KW-1185">Reference proteome</keyword>
<evidence type="ECO:0000313" key="1">
    <source>
        <dbReference type="EMBL" id="MFD2215770.1"/>
    </source>
</evidence>